<dbReference type="NCBIfam" id="TIGR00029">
    <property type="entry name" value="S20"/>
    <property type="match status" value="1"/>
</dbReference>
<proteinExistence type="inferred from homology"/>
<sequence>MVETNCMCPIIKSAKKALRQSFKRRTRNLQKTRKLKNLLKEVKFLLSEKKTEEAKKLLPQVYKFLDKAAKTGLIKKNTASRKKSRITKLITKSQ</sequence>
<dbReference type="InterPro" id="IPR036510">
    <property type="entry name" value="Ribosomal_bS20_sf"/>
</dbReference>
<evidence type="ECO:0000256" key="6">
    <source>
        <dbReference type="ARBA" id="ARBA00035136"/>
    </source>
</evidence>
<dbReference type="AlphaFoldDB" id="A0A2G9YYK6"/>
<keyword evidence="4 7" id="KW-0689">Ribosomal protein</keyword>
<name>A0A2G9YYK6_9BACT</name>
<evidence type="ECO:0000256" key="4">
    <source>
        <dbReference type="ARBA" id="ARBA00022980"/>
    </source>
</evidence>
<evidence type="ECO:0000256" key="7">
    <source>
        <dbReference type="HAMAP-Rule" id="MF_00500"/>
    </source>
</evidence>
<dbReference type="SUPFAM" id="SSF46992">
    <property type="entry name" value="Ribosomal protein S20"/>
    <property type="match status" value="1"/>
</dbReference>
<dbReference type="InterPro" id="IPR002583">
    <property type="entry name" value="Ribosomal_bS20"/>
</dbReference>
<dbReference type="PANTHER" id="PTHR33398:SF1">
    <property type="entry name" value="SMALL RIBOSOMAL SUBUNIT PROTEIN BS20C"/>
    <property type="match status" value="1"/>
</dbReference>
<keyword evidence="2 7" id="KW-0699">rRNA-binding</keyword>
<dbReference type="PANTHER" id="PTHR33398">
    <property type="entry name" value="30S RIBOSOMAL PROTEIN S20"/>
    <property type="match status" value="1"/>
</dbReference>
<evidence type="ECO:0000256" key="3">
    <source>
        <dbReference type="ARBA" id="ARBA00022884"/>
    </source>
</evidence>
<keyword evidence="3 7" id="KW-0694">RNA-binding</keyword>
<dbReference type="Proteomes" id="UP000229952">
    <property type="component" value="Unassembled WGS sequence"/>
</dbReference>
<dbReference type="Gene3D" id="1.20.58.110">
    <property type="entry name" value="Ribosomal protein S20"/>
    <property type="match status" value="1"/>
</dbReference>
<comment type="function">
    <text evidence="7">Binds directly to 16S ribosomal RNA.</text>
</comment>
<reference evidence="8 9" key="1">
    <citation type="submission" date="2017-09" db="EMBL/GenBank/DDBJ databases">
        <title>Depth-based differentiation of microbial function through sediment-hosted aquifers and enrichment of novel symbionts in the deep terrestrial subsurface.</title>
        <authorList>
            <person name="Probst A.J."/>
            <person name="Ladd B."/>
            <person name="Jarett J.K."/>
            <person name="Geller-Mcgrath D.E."/>
            <person name="Sieber C.M."/>
            <person name="Emerson J.B."/>
            <person name="Anantharaman K."/>
            <person name="Thomas B.C."/>
            <person name="Malmstrom R."/>
            <person name="Stieglmeier M."/>
            <person name="Klingl A."/>
            <person name="Woyke T."/>
            <person name="Ryan C.M."/>
            <person name="Banfield J.F."/>
        </authorList>
    </citation>
    <scope>NUCLEOTIDE SEQUENCE [LARGE SCALE GENOMIC DNA]</scope>
    <source>
        <strain evidence="8">CG23_combo_of_CG06-09_8_20_14_all_37_18</strain>
    </source>
</reference>
<dbReference type="GO" id="GO:0005829">
    <property type="term" value="C:cytosol"/>
    <property type="evidence" value="ECO:0007669"/>
    <property type="project" value="TreeGrafter"/>
</dbReference>
<protein>
    <recommendedName>
        <fullName evidence="6 7">Small ribosomal subunit protein bS20</fullName>
    </recommendedName>
</protein>
<evidence type="ECO:0000313" key="8">
    <source>
        <dbReference type="EMBL" id="PIP24318.1"/>
    </source>
</evidence>
<dbReference type="EMBL" id="PCRQ01000031">
    <property type="protein sequence ID" value="PIP24318.1"/>
    <property type="molecule type" value="Genomic_DNA"/>
</dbReference>
<dbReference type="GO" id="GO:0070181">
    <property type="term" value="F:small ribosomal subunit rRNA binding"/>
    <property type="evidence" value="ECO:0007669"/>
    <property type="project" value="TreeGrafter"/>
</dbReference>
<gene>
    <name evidence="7 8" type="primary">rpsT</name>
    <name evidence="8" type="ORF">COX35_01315</name>
</gene>
<keyword evidence="5 7" id="KW-0687">Ribonucleoprotein</keyword>
<dbReference type="HAMAP" id="MF_00500">
    <property type="entry name" value="Ribosomal_bS20"/>
    <property type="match status" value="1"/>
</dbReference>
<organism evidence="8 9">
    <name type="scientific">Candidatus Nealsonbacteria bacterium CG23_combo_of_CG06-09_8_20_14_all_37_18</name>
    <dbReference type="NCBI Taxonomy" id="1974720"/>
    <lineage>
        <taxon>Bacteria</taxon>
        <taxon>Candidatus Nealsoniibacteriota</taxon>
    </lineage>
</organism>
<dbReference type="GO" id="GO:0003735">
    <property type="term" value="F:structural constituent of ribosome"/>
    <property type="evidence" value="ECO:0007669"/>
    <property type="project" value="InterPro"/>
</dbReference>
<evidence type="ECO:0000256" key="5">
    <source>
        <dbReference type="ARBA" id="ARBA00023274"/>
    </source>
</evidence>
<evidence type="ECO:0000313" key="9">
    <source>
        <dbReference type="Proteomes" id="UP000229952"/>
    </source>
</evidence>
<comment type="caution">
    <text evidence="8">The sequence shown here is derived from an EMBL/GenBank/DDBJ whole genome shotgun (WGS) entry which is preliminary data.</text>
</comment>
<evidence type="ECO:0000256" key="2">
    <source>
        <dbReference type="ARBA" id="ARBA00022730"/>
    </source>
</evidence>
<comment type="similarity">
    <text evidence="1 7">Belongs to the bacterial ribosomal protein bS20 family.</text>
</comment>
<evidence type="ECO:0000256" key="1">
    <source>
        <dbReference type="ARBA" id="ARBA00007634"/>
    </source>
</evidence>
<dbReference type="Pfam" id="PF01649">
    <property type="entry name" value="Ribosomal_S20p"/>
    <property type="match status" value="1"/>
</dbReference>
<dbReference type="GO" id="GO:0015935">
    <property type="term" value="C:small ribosomal subunit"/>
    <property type="evidence" value="ECO:0007669"/>
    <property type="project" value="TreeGrafter"/>
</dbReference>
<dbReference type="GO" id="GO:0006412">
    <property type="term" value="P:translation"/>
    <property type="evidence" value="ECO:0007669"/>
    <property type="project" value="UniProtKB-UniRule"/>
</dbReference>
<accession>A0A2G9YYK6</accession>